<dbReference type="EMBL" id="CP031163">
    <property type="protein sequence ID" value="AXH00944.1"/>
    <property type="molecule type" value="Genomic_DNA"/>
</dbReference>
<proteinExistence type="predicted"/>
<dbReference type="AlphaFoldDB" id="A0A345IMM1"/>
<geneLocation type="plasmid" evidence="2">
    <name>pdrdi</name>
</geneLocation>
<accession>A0A345IMM1</accession>
<dbReference type="RefSeq" id="WP_114673592.1">
    <property type="nucleotide sequence ID" value="NZ_CP031163.1"/>
</dbReference>
<name>A0A345IMM1_9DEIO</name>
<organism evidence="1 2">
    <name type="scientific">Deinococcus wulumuqiensis</name>
    <dbReference type="NCBI Taxonomy" id="980427"/>
    <lineage>
        <taxon>Bacteria</taxon>
        <taxon>Thermotogati</taxon>
        <taxon>Deinococcota</taxon>
        <taxon>Deinococci</taxon>
        <taxon>Deinococcales</taxon>
        <taxon>Deinococcaceae</taxon>
        <taxon>Deinococcus</taxon>
    </lineage>
</organism>
<reference evidence="1 2" key="1">
    <citation type="submission" date="2018-07" db="EMBL/GenBank/DDBJ databases">
        <title>Complete Genome and Methylome Analysis of Deinococcus wulumuqiensis NEB 479.</title>
        <authorList>
            <person name="Fomenkov A."/>
            <person name="Luyten Y."/>
            <person name="Vincze T."/>
            <person name="Anton B.P."/>
            <person name="Clark T."/>
            <person name="Roberts R.J."/>
            <person name="Morgan R.D."/>
        </authorList>
    </citation>
    <scope>NUCLEOTIDE SEQUENCE [LARGE SCALE GENOMIC DNA]</scope>
    <source>
        <strain evidence="1 2">NEB 479</strain>
        <plasmid evidence="2">Plasmid pdrdi</plasmid>
    </source>
</reference>
<dbReference type="KEGG" id="dwu:DVJ83_17725"/>
<keyword evidence="1" id="KW-0614">Plasmid</keyword>
<sequence>MNADQLELDLAPALARIFPTAQTIVLHERLVRERGLPHFEDHLFAYDVQGRPLLPLRPLELPELHDALRQTYGGGYVVVQAPDILPVP</sequence>
<dbReference type="Proteomes" id="UP000253744">
    <property type="component" value="Plasmid pDrdI"/>
</dbReference>
<gene>
    <name evidence="1" type="ORF">DVJ83_17725</name>
</gene>
<evidence type="ECO:0000313" key="1">
    <source>
        <dbReference type="EMBL" id="AXH00944.1"/>
    </source>
</evidence>
<protein>
    <submittedName>
        <fullName evidence="1">Uncharacterized protein</fullName>
    </submittedName>
</protein>
<evidence type="ECO:0000313" key="2">
    <source>
        <dbReference type="Proteomes" id="UP000253744"/>
    </source>
</evidence>